<evidence type="ECO:0000313" key="5">
    <source>
        <dbReference type="Proteomes" id="UP000015354"/>
    </source>
</evidence>
<protein>
    <recommendedName>
        <fullName evidence="3">EGF-like domain-containing protein</fullName>
    </recommendedName>
</protein>
<dbReference type="SMART" id="SM00181">
    <property type="entry name" value="EGF"/>
    <property type="match status" value="6"/>
</dbReference>
<dbReference type="SMART" id="SM00261">
    <property type="entry name" value="FU"/>
    <property type="match status" value="3"/>
</dbReference>
<feature type="domain" description="EGF-like" evidence="3">
    <location>
        <begin position="626"/>
        <end position="658"/>
    </location>
</feature>
<dbReference type="InterPro" id="IPR009030">
    <property type="entry name" value="Growth_fac_rcpt_cys_sf"/>
</dbReference>
<reference evidence="4 5" key="1">
    <citation type="journal article" date="2013" name="PLoS ONE">
        <title>Predicting the Proteins of Angomonas deanei, Strigomonas culicis and Their Respective Endosymbionts Reveals New Aspects of the Trypanosomatidae Family.</title>
        <authorList>
            <person name="Motta M.C."/>
            <person name="Martins A.C."/>
            <person name="de Souza S.S."/>
            <person name="Catta-Preta C.M."/>
            <person name="Silva R."/>
            <person name="Klein C.C."/>
            <person name="de Almeida L.G."/>
            <person name="de Lima Cunha O."/>
            <person name="Ciapina L.P."/>
            <person name="Brocchi M."/>
            <person name="Colabardini A.C."/>
            <person name="de Araujo Lima B."/>
            <person name="Machado C.R."/>
            <person name="de Almeida Soares C.M."/>
            <person name="Probst C.M."/>
            <person name="de Menezes C.B."/>
            <person name="Thompson C.E."/>
            <person name="Bartholomeu D.C."/>
            <person name="Gradia D.F."/>
            <person name="Pavoni D.P."/>
            <person name="Grisard E.C."/>
            <person name="Fantinatti-Garboggini F."/>
            <person name="Marchini F.K."/>
            <person name="Rodrigues-Luiz G.F."/>
            <person name="Wagner G."/>
            <person name="Goldman G.H."/>
            <person name="Fietto J.L."/>
            <person name="Elias M.C."/>
            <person name="Goldman M.H."/>
            <person name="Sagot M.F."/>
            <person name="Pereira M."/>
            <person name="Stoco P.H."/>
            <person name="de Mendonca-Neto R.P."/>
            <person name="Teixeira S.M."/>
            <person name="Maciel T.E."/>
            <person name="de Oliveira Mendes T.A."/>
            <person name="Urmenyi T.P."/>
            <person name="de Souza W."/>
            <person name="Schenkman S."/>
            <person name="de Vasconcelos A.T."/>
        </authorList>
    </citation>
    <scope>NUCLEOTIDE SEQUENCE [LARGE SCALE GENOMIC DNA]</scope>
</reference>
<dbReference type="PANTHER" id="PTHR45756">
    <property type="entry name" value="PALMITOYLTRANSFERASE"/>
    <property type="match status" value="1"/>
</dbReference>
<dbReference type="Proteomes" id="UP000015354">
    <property type="component" value="Unassembled WGS sequence"/>
</dbReference>
<evidence type="ECO:0000256" key="1">
    <source>
        <dbReference type="SAM" id="Phobius"/>
    </source>
</evidence>
<proteinExistence type="predicted"/>
<dbReference type="OrthoDB" id="6114964at2759"/>
<sequence>MRSLLLTYILTWILVCALFTTVPQIGGASTITYVSDKSLSYSAYAFDDYTFNFDSLPFEPSKLVAVKLTDSSVSGDGLFFTRKGSYTDTTVAVLNLTLLGTTVTNAPVTFEGDYTNLNLLISGTTATMQGSTNLFVANNFIHAYNCVIHIQHTTVTWDADGAGGSVFAKVDWRLLPLRETSSFHMTWTEATNAASIFYAVVSASSREGSISGAGIMAIDFTVCTNCKKAFIDSENGVTSVAGPMDSSFRVSNATMTGRAVFWRWSYIQLLTHSYWATIVLSGITTDGPLFRSGVYGTLHKYSAMTMVHINAMSVGLLSSDRLFPHHTGSIPYCDIFMGNITIGGVKLPAKISTYRSYKLNPTVLIDDFSFATTNSGSGMHTYPIGAPTPAYCHWNCYRSTSTETLGPPNAQWKRAQCDCWTQYFKPYCSPLYDPIQYYAGYMYDASACNVAHCHTCQWPSGDVCAKCDTGYVLDGPGCSLSCKVDHCTTCVSNTKDECAVCEGNYRLASDKKSCTAMTCNVAHCDICVTEKDSMCQKCSAGYRLESNGTCTKVCQVGNCSKCVHDTEDKCEVCDGNYKRGEDNVSCEAMPCKAANCDTCVTEKDSVCQKCSAGYRLESNGTCTAKVCQVGNCAQCAHDTEDTCESCTSGYTATDSECVAASSSNGLSNGTLMGIAVGVSISAVIVALALLFFFCCWRRKERGLHSTESGRAELQGIAHKADMQSNEGHEWCSSTELESNAGEMMYYNPLLLPPTGKNGEITATESVSNVLHVRRHIDCNTSEAPVLHEEGPIRVLGD</sequence>
<dbReference type="AlphaFoldDB" id="S9TRP9"/>
<evidence type="ECO:0000256" key="2">
    <source>
        <dbReference type="SAM" id="SignalP"/>
    </source>
</evidence>
<organism evidence="4 5">
    <name type="scientific">Strigomonas culicis</name>
    <dbReference type="NCBI Taxonomy" id="28005"/>
    <lineage>
        <taxon>Eukaryota</taxon>
        <taxon>Discoba</taxon>
        <taxon>Euglenozoa</taxon>
        <taxon>Kinetoplastea</taxon>
        <taxon>Metakinetoplastina</taxon>
        <taxon>Trypanosomatida</taxon>
        <taxon>Trypanosomatidae</taxon>
        <taxon>Strigomonadinae</taxon>
        <taxon>Strigomonas</taxon>
    </lineage>
</organism>
<feature type="transmembrane region" description="Helical" evidence="1">
    <location>
        <begin position="671"/>
        <end position="696"/>
    </location>
</feature>
<keyword evidence="1" id="KW-1133">Transmembrane helix</keyword>
<feature type="chain" id="PRO_5004570696" description="EGF-like domain-containing protein" evidence="2">
    <location>
        <begin position="29"/>
        <end position="797"/>
    </location>
</feature>
<keyword evidence="5" id="KW-1185">Reference proteome</keyword>
<dbReference type="InterPro" id="IPR006212">
    <property type="entry name" value="Furin_repeat"/>
</dbReference>
<feature type="domain" description="EGF-like" evidence="3">
    <location>
        <begin position="481"/>
        <end position="515"/>
    </location>
</feature>
<keyword evidence="2" id="KW-0732">Signal</keyword>
<name>S9TRP9_9TRYP</name>
<feature type="domain" description="EGF-like" evidence="3">
    <location>
        <begin position="553"/>
        <end position="587"/>
    </location>
</feature>
<keyword evidence="1" id="KW-0812">Transmembrane</keyword>
<dbReference type="SUPFAM" id="SSF57184">
    <property type="entry name" value="Growth factor receptor domain"/>
    <property type="match status" value="2"/>
</dbReference>
<feature type="domain" description="EGF-like" evidence="3">
    <location>
        <begin position="590"/>
        <end position="623"/>
    </location>
</feature>
<gene>
    <name evidence="4" type="ORF">STCU_09595</name>
</gene>
<dbReference type="InterPro" id="IPR053215">
    <property type="entry name" value="TKL_Ser/Thr_kinase"/>
</dbReference>
<dbReference type="EMBL" id="ATMH01009595">
    <property type="protein sequence ID" value="EPY19153.1"/>
    <property type="molecule type" value="Genomic_DNA"/>
</dbReference>
<evidence type="ECO:0000313" key="4">
    <source>
        <dbReference type="EMBL" id="EPY19153.1"/>
    </source>
</evidence>
<dbReference type="PANTHER" id="PTHR45756:SF1">
    <property type="entry name" value="PROTEIN KINASE DOMAIN CONTAINING PROTEIN"/>
    <property type="match status" value="1"/>
</dbReference>
<feature type="domain" description="EGF-like" evidence="3">
    <location>
        <begin position="518"/>
        <end position="551"/>
    </location>
</feature>
<dbReference type="InterPro" id="IPR000742">
    <property type="entry name" value="EGF"/>
</dbReference>
<feature type="signal peptide" evidence="2">
    <location>
        <begin position="1"/>
        <end position="28"/>
    </location>
</feature>
<evidence type="ECO:0000259" key="3">
    <source>
        <dbReference type="SMART" id="SM00181"/>
    </source>
</evidence>
<accession>S9TRP9</accession>
<comment type="caution">
    <text evidence="4">The sequence shown here is derived from an EMBL/GenBank/DDBJ whole genome shotgun (WGS) entry which is preliminary data.</text>
</comment>
<feature type="domain" description="EGF-like" evidence="3">
    <location>
        <begin position="447"/>
        <end position="479"/>
    </location>
</feature>
<keyword evidence="1" id="KW-0472">Membrane</keyword>